<dbReference type="Proteomes" id="UP000054337">
    <property type="component" value="Unassembled WGS sequence"/>
</dbReference>
<dbReference type="GeneID" id="26259181"/>
<evidence type="ECO:0000256" key="1">
    <source>
        <dbReference type="SAM" id="MobiDB-lite"/>
    </source>
</evidence>
<reference evidence="2 3" key="1">
    <citation type="journal article" date="2013" name="PLoS Genet.">
        <title>Comparative genome structure, secondary metabolite, and effector coding capacity across Cochliobolus pathogens.</title>
        <authorList>
            <person name="Condon B.J."/>
            <person name="Leng Y."/>
            <person name="Wu D."/>
            <person name="Bushley K.E."/>
            <person name="Ohm R.A."/>
            <person name="Otillar R."/>
            <person name="Martin J."/>
            <person name="Schackwitz W."/>
            <person name="Grimwood J."/>
            <person name="MohdZainudin N."/>
            <person name="Xue C."/>
            <person name="Wang R."/>
            <person name="Manning V.A."/>
            <person name="Dhillon B."/>
            <person name="Tu Z.J."/>
            <person name="Steffenson B.J."/>
            <person name="Salamov A."/>
            <person name="Sun H."/>
            <person name="Lowry S."/>
            <person name="LaButti K."/>
            <person name="Han J."/>
            <person name="Copeland A."/>
            <person name="Lindquist E."/>
            <person name="Barry K."/>
            <person name="Schmutz J."/>
            <person name="Baker S.E."/>
            <person name="Ciuffetti L.M."/>
            <person name="Grigoriev I.V."/>
            <person name="Zhong S."/>
            <person name="Turgeon B.G."/>
        </authorList>
    </citation>
    <scope>NUCLEOTIDE SEQUENCE [LARGE SCALE GENOMIC DNA]</scope>
    <source>
        <strain evidence="2 3">FI3</strain>
    </source>
</reference>
<accession>W7F2F9</accession>
<protein>
    <submittedName>
        <fullName evidence="2">Uncharacterized protein</fullName>
    </submittedName>
</protein>
<dbReference type="OrthoDB" id="3694774at2759"/>
<evidence type="ECO:0000313" key="3">
    <source>
        <dbReference type="Proteomes" id="UP000054337"/>
    </source>
</evidence>
<feature type="compositionally biased region" description="Basic and acidic residues" evidence="1">
    <location>
        <begin position="55"/>
        <end position="71"/>
    </location>
</feature>
<dbReference type="HOGENOM" id="CLU_2573553_0_0_1"/>
<feature type="compositionally biased region" description="Basic and acidic residues" evidence="1">
    <location>
        <begin position="15"/>
        <end position="42"/>
    </location>
</feature>
<dbReference type="RefSeq" id="XP_014560046.1">
    <property type="nucleotide sequence ID" value="XM_014704560.1"/>
</dbReference>
<keyword evidence="3" id="KW-1185">Reference proteome</keyword>
<sequence>MFPEHQLAARARARARVDEVDRRNQPARERARKDNTTQERQQKTPTPIPHGDGPTLHEDGKDEDHIRHDTQQDLPTGLSPCVRQQAMGSDFKRLYAH</sequence>
<organism evidence="2 3">
    <name type="scientific">Bipolaris victoriae (strain FI3)</name>
    <name type="common">Victoria blight of oats agent</name>
    <name type="synonym">Cochliobolus victoriae</name>
    <dbReference type="NCBI Taxonomy" id="930091"/>
    <lineage>
        <taxon>Eukaryota</taxon>
        <taxon>Fungi</taxon>
        <taxon>Dikarya</taxon>
        <taxon>Ascomycota</taxon>
        <taxon>Pezizomycotina</taxon>
        <taxon>Dothideomycetes</taxon>
        <taxon>Pleosporomycetidae</taxon>
        <taxon>Pleosporales</taxon>
        <taxon>Pleosporineae</taxon>
        <taxon>Pleosporaceae</taxon>
        <taxon>Bipolaris</taxon>
    </lineage>
</organism>
<dbReference type="EMBL" id="KI968705">
    <property type="protein sequence ID" value="EUN30427.1"/>
    <property type="molecule type" value="Genomic_DNA"/>
</dbReference>
<dbReference type="AlphaFoldDB" id="W7F2F9"/>
<feature type="region of interest" description="Disordered" evidence="1">
    <location>
        <begin position="1"/>
        <end position="97"/>
    </location>
</feature>
<name>W7F2F9_BIPV3</name>
<gene>
    <name evidence="2" type="ORF">COCVIDRAFT_90343</name>
</gene>
<proteinExistence type="predicted"/>
<evidence type="ECO:0000313" key="2">
    <source>
        <dbReference type="EMBL" id="EUN30427.1"/>
    </source>
</evidence>